<protein>
    <submittedName>
        <fullName evidence="5">Ketoacyl-ACP synthase III</fullName>
    </submittedName>
</protein>
<keyword evidence="6" id="KW-1185">Reference proteome</keyword>
<evidence type="ECO:0000256" key="2">
    <source>
        <dbReference type="ARBA" id="ARBA00023315"/>
    </source>
</evidence>
<dbReference type="InterPro" id="IPR016039">
    <property type="entry name" value="Thiolase-like"/>
</dbReference>
<evidence type="ECO:0000256" key="1">
    <source>
        <dbReference type="ARBA" id="ARBA00022679"/>
    </source>
</evidence>
<accession>A0ABT6WL10</accession>
<dbReference type="EMBL" id="JASCTH010000010">
    <property type="protein sequence ID" value="MDI6100398.1"/>
    <property type="molecule type" value="Genomic_DNA"/>
</dbReference>
<gene>
    <name evidence="5" type="ORF">QLQ12_17460</name>
</gene>
<feature type="domain" description="Beta-ketoacyl-[acyl-carrier-protein] synthase III N-terminal" evidence="4">
    <location>
        <begin position="106"/>
        <end position="182"/>
    </location>
</feature>
<organism evidence="5 6">
    <name type="scientific">Actinoplanes sandaracinus</name>
    <dbReference type="NCBI Taxonomy" id="3045177"/>
    <lineage>
        <taxon>Bacteria</taxon>
        <taxon>Bacillati</taxon>
        <taxon>Actinomycetota</taxon>
        <taxon>Actinomycetes</taxon>
        <taxon>Micromonosporales</taxon>
        <taxon>Micromonosporaceae</taxon>
        <taxon>Actinoplanes</taxon>
    </lineage>
</organism>
<sequence>MTIAILGTGACLPEHRVDNDQAGAAAGVDHEWILRKTGIRRRRWAPDGLANADLATEAARAALSRAGVPADRVGLIVVATSTPDQTQPPTAATVQHRLGATAAAAFDLNAVCSGFVFALATAARMIAGTGGYALVIGADIYSRILDHTDRRTVVLFGDGAGAALLGPAPAPGRGLIATRLHTFGEHRDLIEVPPGGHFTMQGRAVREFVTGRVPGLVRDFLDEARVPAASVRHIVAHQANGVMLDELISALDLPGAVAHRTVETLGNTGAASVPITLDSADRRGLLGPGDRTLLVAFGGGMAVGLALLDR</sequence>
<comment type="caution">
    <text evidence="5">The sequence shown here is derived from an EMBL/GenBank/DDBJ whole genome shotgun (WGS) entry which is preliminary data.</text>
</comment>
<evidence type="ECO:0000259" key="3">
    <source>
        <dbReference type="Pfam" id="PF08541"/>
    </source>
</evidence>
<dbReference type="CDD" id="cd00830">
    <property type="entry name" value="KAS_III"/>
    <property type="match status" value="1"/>
</dbReference>
<evidence type="ECO:0000313" key="6">
    <source>
        <dbReference type="Proteomes" id="UP001241758"/>
    </source>
</evidence>
<keyword evidence="1" id="KW-0808">Transferase</keyword>
<dbReference type="InterPro" id="IPR013751">
    <property type="entry name" value="ACP_syn_III_N"/>
</dbReference>
<proteinExistence type="predicted"/>
<dbReference type="Pfam" id="PF08545">
    <property type="entry name" value="ACP_syn_III"/>
    <property type="match status" value="1"/>
</dbReference>
<dbReference type="NCBIfam" id="NF006829">
    <property type="entry name" value="PRK09352.1"/>
    <property type="match status" value="1"/>
</dbReference>
<evidence type="ECO:0000313" key="5">
    <source>
        <dbReference type="EMBL" id="MDI6100398.1"/>
    </source>
</evidence>
<reference evidence="5 6" key="1">
    <citation type="submission" date="2023-05" db="EMBL/GenBank/DDBJ databases">
        <title>Actinoplanes sp. NEAU-A12 genome sequencing.</title>
        <authorList>
            <person name="Wang Z.-S."/>
        </authorList>
    </citation>
    <scope>NUCLEOTIDE SEQUENCE [LARGE SCALE GENOMIC DNA]</scope>
    <source>
        <strain evidence="5 6">NEAU-A12</strain>
    </source>
</reference>
<evidence type="ECO:0000259" key="4">
    <source>
        <dbReference type="Pfam" id="PF08545"/>
    </source>
</evidence>
<dbReference type="SUPFAM" id="SSF53901">
    <property type="entry name" value="Thiolase-like"/>
    <property type="match status" value="1"/>
</dbReference>
<dbReference type="RefSeq" id="WP_282761144.1">
    <property type="nucleotide sequence ID" value="NZ_JASCTH010000010.1"/>
</dbReference>
<keyword evidence="2" id="KW-0012">Acyltransferase</keyword>
<dbReference type="PANTHER" id="PTHR34069">
    <property type="entry name" value="3-OXOACYL-[ACYL-CARRIER-PROTEIN] SYNTHASE 3"/>
    <property type="match status" value="1"/>
</dbReference>
<dbReference type="Pfam" id="PF08541">
    <property type="entry name" value="ACP_syn_III_C"/>
    <property type="match status" value="1"/>
</dbReference>
<dbReference type="PANTHER" id="PTHR34069:SF2">
    <property type="entry name" value="BETA-KETOACYL-[ACYL-CARRIER-PROTEIN] SYNTHASE III"/>
    <property type="match status" value="1"/>
</dbReference>
<dbReference type="Gene3D" id="3.40.47.10">
    <property type="match status" value="1"/>
</dbReference>
<feature type="domain" description="Beta-ketoacyl-[acyl-carrier-protein] synthase III C-terminal" evidence="3">
    <location>
        <begin position="221"/>
        <end position="308"/>
    </location>
</feature>
<name>A0ABT6WL10_9ACTN</name>
<dbReference type="InterPro" id="IPR013747">
    <property type="entry name" value="ACP_syn_III_C"/>
</dbReference>
<dbReference type="Proteomes" id="UP001241758">
    <property type="component" value="Unassembled WGS sequence"/>
</dbReference>